<keyword evidence="2" id="KW-0732">Signal</keyword>
<evidence type="ECO:0000256" key="1">
    <source>
        <dbReference type="SAM" id="Phobius"/>
    </source>
</evidence>
<gene>
    <name evidence="3" type="primary">106069303</name>
</gene>
<sequence length="275" mass="30874">MFVSLVVGVYTFFVLASGQGPQLPDLLAIECTEKGPYFCRPYGLCCRGDQFCLEGECLSCFPSDVPEEKLLDWCRDFGQSVEQMRHWSCRVACFFKFNALDVLQSKGCRDDASKCPSGQKCHDDQYCNGTACVSCFPSNMSELQQISLCREILHSNTSSLEHKSCVPAACYARFSPTQLAHIQDKADNWMVAFFVVCTTFALYVLFDANYSKLKSLKQKYCNAASQKNNKQSDRTYVSAPSLESLPLNKTLEHSLSREDKNIDQLERQPISGIAT</sequence>
<protein>
    <submittedName>
        <fullName evidence="3">Uncharacterized protein</fullName>
    </submittedName>
</protein>
<dbReference type="RefSeq" id="XP_013084381.2">
    <property type="nucleotide sequence ID" value="XM_013228927.2"/>
</dbReference>
<evidence type="ECO:0000256" key="2">
    <source>
        <dbReference type="SAM" id="SignalP"/>
    </source>
</evidence>
<dbReference type="VEuPathDB" id="VectorBase:BGLAX_039717"/>
<organism evidence="3 4">
    <name type="scientific">Biomphalaria glabrata</name>
    <name type="common">Bloodfluke planorb</name>
    <name type="synonym">Freshwater snail</name>
    <dbReference type="NCBI Taxonomy" id="6526"/>
    <lineage>
        <taxon>Eukaryota</taxon>
        <taxon>Metazoa</taxon>
        <taxon>Spiralia</taxon>
        <taxon>Lophotrochozoa</taxon>
        <taxon>Mollusca</taxon>
        <taxon>Gastropoda</taxon>
        <taxon>Heterobranchia</taxon>
        <taxon>Euthyneura</taxon>
        <taxon>Panpulmonata</taxon>
        <taxon>Hygrophila</taxon>
        <taxon>Lymnaeoidea</taxon>
        <taxon>Planorbidae</taxon>
        <taxon>Biomphalaria</taxon>
    </lineage>
</organism>
<name>A0A2C9LGN2_BIOGL</name>
<dbReference type="KEGG" id="bgt:106069303"/>
<dbReference type="VEuPathDB" id="VectorBase:BGLB030980"/>
<dbReference type="EnsemblMetazoa" id="BGLB030980-RA">
    <property type="protein sequence ID" value="BGLB030980-PA"/>
    <property type="gene ID" value="BGLB030980"/>
</dbReference>
<evidence type="ECO:0000313" key="3">
    <source>
        <dbReference type="EnsemblMetazoa" id="BGLB030980-PA"/>
    </source>
</evidence>
<keyword evidence="1" id="KW-0812">Transmembrane</keyword>
<dbReference type="Proteomes" id="UP000076420">
    <property type="component" value="Unassembled WGS sequence"/>
</dbReference>
<feature type="transmembrane region" description="Helical" evidence="1">
    <location>
        <begin position="189"/>
        <end position="210"/>
    </location>
</feature>
<feature type="signal peptide" evidence="2">
    <location>
        <begin position="1"/>
        <end position="18"/>
    </location>
</feature>
<reference evidence="3" key="1">
    <citation type="submission" date="2020-05" db="UniProtKB">
        <authorList>
            <consortium name="EnsemblMetazoa"/>
        </authorList>
    </citation>
    <scope>IDENTIFICATION</scope>
    <source>
        <strain evidence="3">BB02</strain>
    </source>
</reference>
<evidence type="ECO:0000313" key="4">
    <source>
        <dbReference type="Proteomes" id="UP000076420"/>
    </source>
</evidence>
<accession>A0A2C9LGN2</accession>
<proteinExistence type="predicted"/>
<dbReference type="OrthoDB" id="6159264at2759"/>
<dbReference type="AlphaFoldDB" id="A0A2C9LGN2"/>
<feature type="chain" id="PRO_5012632490" evidence="2">
    <location>
        <begin position="19"/>
        <end position="275"/>
    </location>
</feature>
<keyword evidence="1" id="KW-0472">Membrane</keyword>
<keyword evidence="1" id="KW-1133">Transmembrane helix</keyword>